<evidence type="ECO:0000256" key="1">
    <source>
        <dbReference type="ARBA" id="ARBA00008324"/>
    </source>
</evidence>
<dbReference type="SUPFAM" id="SSF54637">
    <property type="entry name" value="Thioesterase/thiol ester dehydrase-isomerase"/>
    <property type="match status" value="1"/>
</dbReference>
<keyword evidence="6" id="KW-1185">Reference proteome</keyword>
<comment type="caution">
    <text evidence="5">The sequence shown here is derived from an EMBL/GenBank/DDBJ whole genome shotgun (WGS) entry which is preliminary data.</text>
</comment>
<proteinExistence type="inferred from homology"/>
<dbReference type="EMBL" id="JAVRRT010000004">
    <property type="protein sequence ID" value="KAK5173048.1"/>
    <property type="molecule type" value="Genomic_DNA"/>
</dbReference>
<dbReference type="GeneID" id="89924517"/>
<dbReference type="Gene3D" id="3.10.129.10">
    <property type="entry name" value="Hotdog Thioesterase"/>
    <property type="match status" value="1"/>
</dbReference>
<dbReference type="PANTHER" id="PTHR21660:SF1">
    <property type="entry name" value="ACYL-COENZYME A THIOESTERASE 13"/>
    <property type="match status" value="1"/>
</dbReference>
<dbReference type="PANTHER" id="PTHR21660">
    <property type="entry name" value="THIOESTERASE SUPERFAMILY MEMBER-RELATED"/>
    <property type="match status" value="1"/>
</dbReference>
<gene>
    <name evidence="5" type="ORF">LTR77_003170</name>
</gene>
<protein>
    <recommendedName>
        <fullName evidence="4">Thioesterase domain-containing protein</fullName>
    </recommendedName>
</protein>
<dbReference type="RefSeq" id="XP_064661766.1">
    <property type="nucleotide sequence ID" value="XM_064800427.1"/>
</dbReference>
<sequence length="187" mass="20502">MAQRHANGQLATDISIQDPKARVQAYIDLYRRNGIDEEPFDSLLMRTIRVTTARTCDLVTEGMAAQCTFELEVLSQFCNRMGNMHGGCVALLADMSTTMTTAPVAKEGFWVFGGVSRTLNVTYLQPVKQGAVLEIECMLRSIGKRLSTTQCLIREKRTGKLLAMGEHGKSALSDQQMGQSPPGASKL</sequence>
<name>A0AAV9PLA4_9PEZI</name>
<keyword evidence="2" id="KW-0378">Hydrolase</keyword>
<organism evidence="5 6">
    <name type="scientific">Saxophila tyrrhenica</name>
    <dbReference type="NCBI Taxonomy" id="1690608"/>
    <lineage>
        <taxon>Eukaryota</taxon>
        <taxon>Fungi</taxon>
        <taxon>Dikarya</taxon>
        <taxon>Ascomycota</taxon>
        <taxon>Pezizomycotina</taxon>
        <taxon>Dothideomycetes</taxon>
        <taxon>Dothideomycetidae</taxon>
        <taxon>Mycosphaerellales</taxon>
        <taxon>Extremaceae</taxon>
        <taxon>Saxophila</taxon>
    </lineage>
</organism>
<dbReference type="AlphaFoldDB" id="A0AAV9PLA4"/>
<reference evidence="5 6" key="1">
    <citation type="submission" date="2023-08" db="EMBL/GenBank/DDBJ databases">
        <title>Black Yeasts Isolated from many extreme environments.</title>
        <authorList>
            <person name="Coleine C."/>
            <person name="Stajich J.E."/>
            <person name="Selbmann L."/>
        </authorList>
    </citation>
    <scope>NUCLEOTIDE SEQUENCE [LARGE SCALE GENOMIC DNA]</scope>
    <source>
        <strain evidence="5 6">CCFEE 5935</strain>
    </source>
</reference>
<dbReference type="InterPro" id="IPR006683">
    <property type="entry name" value="Thioestr_dom"/>
</dbReference>
<dbReference type="GO" id="GO:0047617">
    <property type="term" value="F:fatty acyl-CoA hydrolase activity"/>
    <property type="evidence" value="ECO:0007669"/>
    <property type="project" value="InterPro"/>
</dbReference>
<dbReference type="InterPro" id="IPR029069">
    <property type="entry name" value="HotDog_dom_sf"/>
</dbReference>
<feature type="region of interest" description="Disordered" evidence="3">
    <location>
        <begin position="168"/>
        <end position="187"/>
    </location>
</feature>
<dbReference type="InterPro" id="IPR039298">
    <property type="entry name" value="ACOT13"/>
</dbReference>
<dbReference type="Proteomes" id="UP001337655">
    <property type="component" value="Unassembled WGS sequence"/>
</dbReference>
<evidence type="ECO:0000259" key="4">
    <source>
        <dbReference type="Pfam" id="PF03061"/>
    </source>
</evidence>
<comment type="similarity">
    <text evidence="1">Belongs to the thioesterase PaaI family.</text>
</comment>
<feature type="domain" description="Thioesterase" evidence="4">
    <location>
        <begin position="81"/>
        <end position="157"/>
    </location>
</feature>
<dbReference type="Pfam" id="PF03061">
    <property type="entry name" value="4HBT"/>
    <property type="match status" value="1"/>
</dbReference>
<dbReference type="CDD" id="cd03443">
    <property type="entry name" value="PaaI_thioesterase"/>
    <property type="match status" value="1"/>
</dbReference>
<evidence type="ECO:0000313" key="6">
    <source>
        <dbReference type="Proteomes" id="UP001337655"/>
    </source>
</evidence>
<evidence type="ECO:0000313" key="5">
    <source>
        <dbReference type="EMBL" id="KAK5173048.1"/>
    </source>
</evidence>
<evidence type="ECO:0000256" key="2">
    <source>
        <dbReference type="ARBA" id="ARBA00022801"/>
    </source>
</evidence>
<accession>A0AAV9PLA4</accession>
<evidence type="ECO:0000256" key="3">
    <source>
        <dbReference type="SAM" id="MobiDB-lite"/>
    </source>
</evidence>